<protein>
    <submittedName>
        <fullName evidence="1">Uncharacterized protein</fullName>
    </submittedName>
</protein>
<dbReference type="Proteomes" id="UP000276133">
    <property type="component" value="Unassembled WGS sequence"/>
</dbReference>
<proteinExistence type="predicted"/>
<evidence type="ECO:0000313" key="1">
    <source>
        <dbReference type="EMBL" id="RNA43955.1"/>
    </source>
</evidence>
<comment type="caution">
    <text evidence="1">The sequence shown here is derived from an EMBL/GenBank/DDBJ whole genome shotgun (WGS) entry which is preliminary data.</text>
</comment>
<sequence>MKILEQSIRDQIEKKDLFSQLFLSMIQNRVLRIIKYIPPRTHIFSLYFKNTATMRAEKKGPPFRTALEKLFLNYIFNKKKESINAFLKD</sequence>
<organism evidence="1 2">
    <name type="scientific">Brachionus plicatilis</name>
    <name type="common">Marine rotifer</name>
    <name type="synonym">Brachionus muelleri</name>
    <dbReference type="NCBI Taxonomy" id="10195"/>
    <lineage>
        <taxon>Eukaryota</taxon>
        <taxon>Metazoa</taxon>
        <taxon>Spiralia</taxon>
        <taxon>Gnathifera</taxon>
        <taxon>Rotifera</taxon>
        <taxon>Eurotatoria</taxon>
        <taxon>Monogononta</taxon>
        <taxon>Pseudotrocha</taxon>
        <taxon>Ploima</taxon>
        <taxon>Brachionidae</taxon>
        <taxon>Brachionus</taxon>
    </lineage>
</organism>
<dbReference type="AlphaFoldDB" id="A0A3M7T7J8"/>
<gene>
    <name evidence="1" type="ORF">BpHYR1_014636</name>
</gene>
<reference evidence="1 2" key="1">
    <citation type="journal article" date="2018" name="Sci. Rep.">
        <title>Genomic signatures of local adaptation to the degree of environmental predictability in rotifers.</title>
        <authorList>
            <person name="Franch-Gras L."/>
            <person name="Hahn C."/>
            <person name="Garcia-Roger E.M."/>
            <person name="Carmona M.J."/>
            <person name="Serra M."/>
            <person name="Gomez A."/>
        </authorList>
    </citation>
    <scope>NUCLEOTIDE SEQUENCE [LARGE SCALE GENOMIC DNA]</scope>
    <source>
        <strain evidence="1">HYR1</strain>
    </source>
</reference>
<dbReference type="EMBL" id="REGN01000171">
    <property type="protein sequence ID" value="RNA43955.1"/>
    <property type="molecule type" value="Genomic_DNA"/>
</dbReference>
<accession>A0A3M7T7J8</accession>
<keyword evidence="2" id="KW-1185">Reference proteome</keyword>
<evidence type="ECO:0000313" key="2">
    <source>
        <dbReference type="Proteomes" id="UP000276133"/>
    </source>
</evidence>
<name>A0A3M7T7J8_BRAPC</name>